<organism evidence="2 3">
    <name type="scientific">Pomacea canaliculata</name>
    <name type="common">Golden apple snail</name>
    <dbReference type="NCBI Taxonomy" id="400727"/>
    <lineage>
        <taxon>Eukaryota</taxon>
        <taxon>Metazoa</taxon>
        <taxon>Spiralia</taxon>
        <taxon>Lophotrochozoa</taxon>
        <taxon>Mollusca</taxon>
        <taxon>Gastropoda</taxon>
        <taxon>Caenogastropoda</taxon>
        <taxon>Architaenioglossa</taxon>
        <taxon>Ampullarioidea</taxon>
        <taxon>Ampullariidae</taxon>
        <taxon>Pomacea</taxon>
    </lineage>
</organism>
<feature type="region of interest" description="Disordered" evidence="1">
    <location>
        <begin position="30"/>
        <end position="75"/>
    </location>
</feature>
<gene>
    <name evidence="2" type="ORF">C0Q70_05564</name>
</gene>
<evidence type="ECO:0000313" key="2">
    <source>
        <dbReference type="EMBL" id="PVD34295.1"/>
    </source>
</evidence>
<dbReference type="OrthoDB" id="25887at2759"/>
<dbReference type="GO" id="GO:0070286">
    <property type="term" value="P:axonemal dynein complex assembly"/>
    <property type="evidence" value="ECO:0007669"/>
    <property type="project" value="InterPro"/>
</dbReference>
<dbReference type="EMBL" id="PZQS01000003">
    <property type="protein sequence ID" value="PVD34295.1"/>
    <property type="molecule type" value="Genomic_DNA"/>
</dbReference>
<dbReference type="AlphaFoldDB" id="A0A2T7PLI7"/>
<name>A0A2T7PLI7_POMCA</name>
<reference evidence="2 3" key="1">
    <citation type="submission" date="2018-04" db="EMBL/GenBank/DDBJ databases">
        <title>The genome of golden apple snail Pomacea canaliculata provides insight into stress tolerance and invasive adaptation.</title>
        <authorList>
            <person name="Liu C."/>
            <person name="Liu B."/>
            <person name="Ren Y."/>
            <person name="Zhang Y."/>
            <person name="Wang H."/>
            <person name="Li S."/>
            <person name="Jiang F."/>
            <person name="Yin L."/>
            <person name="Zhang G."/>
            <person name="Qian W."/>
            <person name="Fan W."/>
        </authorList>
    </citation>
    <scope>NUCLEOTIDE SEQUENCE [LARGE SCALE GENOMIC DNA]</scope>
    <source>
        <strain evidence="2">SZHN2017</strain>
        <tissue evidence="2">Muscle</tissue>
    </source>
</reference>
<dbReference type="GO" id="GO:0051087">
    <property type="term" value="F:protein-folding chaperone binding"/>
    <property type="evidence" value="ECO:0007669"/>
    <property type="project" value="InterPro"/>
</dbReference>
<evidence type="ECO:0000256" key="1">
    <source>
        <dbReference type="SAM" id="MobiDB-lite"/>
    </source>
</evidence>
<protein>
    <recommendedName>
        <fullName evidence="4">PIH1D1/2/3 CS-like domain-containing protein</fullName>
    </recommendedName>
</protein>
<proteinExistence type="predicted"/>
<dbReference type="GO" id="GO:0045505">
    <property type="term" value="F:dynein intermediate chain binding"/>
    <property type="evidence" value="ECO:0007669"/>
    <property type="project" value="TreeGrafter"/>
</dbReference>
<dbReference type="STRING" id="400727.A0A2T7PLI7"/>
<dbReference type="PANTHER" id="PTHR21083">
    <property type="entry name" value="TWISTER"/>
    <property type="match status" value="1"/>
</dbReference>
<keyword evidence="3" id="KW-1185">Reference proteome</keyword>
<evidence type="ECO:0000313" key="3">
    <source>
        <dbReference type="Proteomes" id="UP000245119"/>
    </source>
</evidence>
<sequence length="158" mass="17774">MQDDKFKSTDLKWSFQHAIFSLLQIFCKTEEPESDSEDDLKPEGTMGSLAPGDIGPKAKPQNKASGSKKNSSKDIWDAEEVVEGSEYDCLHDPRPQPGYEIIYKQAVTSEDMFLQMGNKTPATASCEDMIVKIHLPETKMSDVELDVKEKFLDLRTPK</sequence>
<dbReference type="Proteomes" id="UP000245119">
    <property type="component" value="Linkage Group LG3"/>
</dbReference>
<comment type="caution">
    <text evidence="2">The sequence shown here is derived from an EMBL/GenBank/DDBJ whole genome shotgun (WGS) entry which is preliminary data.</text>
</comment>
<accession>A0A2T7PLI7</accession>
<evidence type="ECO:0008006" key="4">
    <source>
        <dbReference type="Google" id="ProtNLM"/>
    </source>
</evidence>
<dbReference type="InterPro" id="IPR026697">
    <property type="entry name" value="DNAAF6"/>
</dbReference>
<dbReference type="PANTHER" id="PTHR21083:SF0">
    <property type="entry name" value="DYNEIN AXONEMAL ASSEMBLY FACTOR 6"/>
    <property type="match status" value="1"/>
</dbReference>
<dbReference type="GO" id="GO:0005737">
    <property type="term" value="C:cytoplasm"/>
    <property type="evidence" value="ECO:0007669"/>
    <property type="project" value="TreeGrafter"/>
</dbReference>